<dbReference type="Gene3D" id="2.30.110.10">
    <property type="entry name" value="Electron Transport, Fmn-binding Protein, Chain A"/>
    <property type="match status" value="1"/>
</dbReference>
<organism evidence="1 2">
    <name type="scientific">Sphingobacterium alkalisoli</name>
    <dbReference type="NCBI Taxonomy" id="1874115"/>
    <lineage>
        <taxon>Bacteria</taxon>
        <taxon>Pseudomonadati</taxon>
        <taxon>Bacteroidota</taxon>
        <taxon>Sphingobacteriia</taxon>
        <taxon>Sphingobacteriales</taxon>
        <taxon>Sphingobacteriaceae</taxon>
        <taxon>Sphingobacterium</taxon>
    </lineage>
</organism>
<dbReference type="OrthoDB" id="9794948at2"/>
<proteinExistence type="predicted"/>
<evidence type="ECO:0000313" key="1">
    <source>
        <dbReference type="EMBL" id="TJY62587.1"/>
    </source>
</evidence>
<keyword evidence="2" id="KW-1185">Reference proteome</keyword>
<dbReference type="AlphaFoldDB" id="A0A4U0GUE2"/>
<dbReference type="EMBL" id="SUKA01000007">
    <property type="protein sequence ID" value="TJY62587.1"/>
    <property type="molecule type" value="Genomic_DNA"/>
</dbReference>
<dbReference type="InterPro" id="IPR012349">
    <property type="entry name" value="Split_barrel_FMN-bd"/>
</dbReference>
<dbReference type="Proteomes" id="UP000309872">
    <property type="component" value="Unassembled WGS sequence"/>
</dbReference>
<dbReference type="SUPFAM" id="SSF50475">
    <property type="entry name" value="FMN-binding split barrel"/>
    <property type="match status" value="1"/>
</dbReference>
<dbReference type="Pfam" id="PF04299">
    <property type="entry name" value="FMN_bind_2"/>
    <property type="match status" value="1"/>
</dbReference>
<evidence type="ECO:0000313" key="2">
    <source>
        <dbReference type="Proteomes" id="UP000309872"/>
    </source>
</evidence>
<name>A0A4U0GUE2_9SPHI</name>
<reference evidence="1 2" key="1">
    <citation type="submission" date="2019-04" db="EMBL/GenBank/DDBJ databases">
        <title>Sphingobacterium olei sp. nov., isolated from oil-contaminated soil.</title>
        <authorList>
            <person name="Liu B."/>
        </authorList>
    </citation>
    <scope>NUCLEOTIDE SEQUENCE [LARGE SCALE GENOMIC DNA]</scope>
    <source>
        <strain evidence="1 2">Y3L14</strain>
    </source>
</reference>
<protein>
    <submittedName>
        <fullName evidence="1">FMN-binding negative transcriptional regulator</fullName>
    </submittedName>
</protein>
<comment type="caution">
    <text evidence="1">The sequence shown here is derived from an EMBL/GenBank/DDBJ whole genome shotgun (WGS) entry which is preliminary data.</text>
</comment>
<accession>A0A4U0GUE2</accession>
<dbReference type="InterPro" id="IPR007396">
    <property type="entry name" value="TR_PAI2-type"/>
</dbReference>
<dbReference type="PANTHER" id="PTHR35802:SF1">
    <property type="entry name" value="PROTEASE SYNTHASE AND SPORULATION PROTEIN PAI 2"/>
    <property type="match status" value="1"/>
</dbReference>
<dbReference type="PANTHER" id="PTHR35802">
    <property type="entry name" value="PROTEASE SYNTHASE AND SPORULATION PROTEIN PAI 2"/>
    <property type="match status" value="1"/>
</dbReference>
<gene>
    <name evidence="1" type="ORF">FAZ19_19130</name>
</gene>
<dbReference type="PIRSF" id="PIRSF010372">
    <property type="entry name" value="PaiB"/>
    <property type="match status" value="1"/>
</dbReference>
<dbReference type="RefSeq" id="WP_136822373.1">
    <property type="nucleotide sequence ID" value="NZ_BMJX01000007.1"/>
</dbReference>
<sequence>MYVPTRFKMQDREKMLTFMRNNSFALLISTYNNRPYATHLPFVVEEKNERLALVSHMALGNEQVPTLQHAACLVIFSGPHGYVSPKHYDKLDNVPTWDYVAVHAYGEIEILEQEEQKRETLEKMINYYENSYSEQWTRISEETKHRMQQGIVAFKLCVDELQAQEKVSQNRTTEELKRISAAFEQSPLQQERELTKYMEPYIKKK</sequence>